<dbReference type="SUPFAM" id="SSF143011">
    <property type="entry name" value="RelE-like"/>
    <property type="match status" value="1"/>
</dbReference>
<name>A0A2H0KCD0_9BACT</name>
<keyword evidence="1" id="KW-1277">Toxin-antitoxin system</keyword>
<protein>
    <recommendedName>
        <fullName evidence="4">Type II toxin-antitoxin system mRNA interferase toxin, RelE/StbE family</fullName>
    </recommendedName>
</protein>
<dbReference type="EMBL" id="PCVG01000018">
    <property type="protein sequence ID" value="PIQ68918.1"/>
    <property type="molecule type" value="Genomic_DNA"/>
</dbReference>
<dbReference type="Proteomes" id="UP000229342">
    <property type="component" value="Unassembled WGS sequence"/>
</dbReference>
<comment type="caution">
    <text evidence="2">The sequence shown here is derived from an EMBL/GenBank/DDBJ whole genome shotgun (WGS) entry which is preliminary data.</text>
</comment>
<dbReference type="AlphaFoldDB" id="A0A2H0KCD0"/>
<evidence type="ECO:0000256" key="1">
    <source>
        <dbReference type="ARBA" id="ARBA00022649"/>
    </source>
</evidence>
<sequence length="85" mass="9928">MQVAYHRNFKKALRKQSKTIQQKFLDTLEVFVHDQFHYSLNNHALSGRFLGTRSFAVTGDVRVHYEEYGEEVILLNIGTHSQLYG</sequence>
<proteinExistence type="predicted"/>
<accession>A0A2H0KCD0</accession>
<evidence type="ECO:0000313" key="3">
    <source>
        <dbReference type="Proteomes" id="UP000229342"/>
    </source>
</evidence>
<dbReference type="InterPro" id="IPR004386">
    <property type="entry name" value="Toxin_YafQ-like"/>
</dbReference>
<dbReference type="InterPro" id="IPR035093">
    <property type="entry name" value="RelE/ParE_toxin_dom_sf"/>
</dbReference>
<dbReference type="Gene3D" id="3.30.2310.20">
    <property type="entry name" value="RelE-like"/>
    <property type="match status" value="1"/>
</dbReference>
<organism evidence="2 3">
    <name type="scientific">Candidatus Taylorbacteria bacterium CG11_big_fil_rev_8_21_14_0_20_46_11</name>
    <dbReference type="NCBI Taxonomy" id="1975025"/>
    <lineage>
        <taxon>Bacteria</taxon>
        <taxon>Candidatus Tayloriibacteriota</taxon>
    </lineage>
</organism>
<evidence type="ECO:0008006" key="4">
    <source>
        <dbReference type="Google" id="ProtNLM"/>
    </source>
</evidence>
<evidence type="ECO:0000313" key="2">
    <source>
        <dbReference type="EMBL" id="PIQ68918.1"/>
    </source>
</evidence>
<dbReference type="Pfam" id="PF15738">
    <property type="entry name" value="YafQ_toxin"/>
    <property type="match status" value="1"/>
</dbReference>
<reference evidence="2 3" key="1">
    <citation type="submission" date="2017-09" db="EMBL/GenBank/DDBJ databases">
        <title>Depth-based differentiation of microbial function through sediment-hosted aquifers and enrichment of novel symbionts in the deep terrestrial subsurface.</title>
        <authorList>
            <person name="Probst A.J."/>
            <person name="Ladd B."/>
            <person name="Jarett J.K."/>
            <person name="Geller-Mcgrath D.E."/>
            <person name="Sieber C.M."/>
            <person name="Emerson J.B."/>
            <person name="Anantharaman K."/>
            <person name="Thomas B.C."/>
            <person name="Malmstrom R."/>
            <person name="Stieglmeier M."/>
            <person name="Klingl A."/>
            <person name="Woyke T."/>
            <person name="Ryan C.M."/>
            <person name="Banfield J.F."/>
        </authorList>
    </citation>
    <scope>NUCLEOTIDE SEQUENCE [LARGE SCALE GENOMIC DNA]</scope>
    <source>
        <strain evidence="2">CG11_big_fil_rev_8_21_14_0_20_46_11</strain>
    </source>
</reference>
<dbReference type="NCBIfam" id="TIGR02385">
    <property type="entry name" value="RelE_StbE"/>
    <property type="match status" value="1"/>
</dbReference>
<gene>
    <name evidence="2" type="ORF">COV91_01460</name>
</gene>
<dbReference type="InterPro" id="IPR007712">
    <property type="entry name" value="RelE/ParE_toxin"/>
</dbReference>